<name>A0A6J4I3S9_9PROT</name>
<dbReference type="EMBL" id="CADCTG010000134">
    <property type="protein sequence ID" value="CAA9239412.1"/>
    <property type="molecule type" value="Genomic_DNA"/>
</dbReference>
<protein>
    <recommendedName>
        <fullName evidence="3">SRPBCC family protein</fullName>
    </recommendedName>
</protein>
<accession>A0A6J4I3S9</accession>
<organism evidence="2">
    <name type="scientific">uncultured Acetobacteraceae bacterium</name>
    <dbReference type="NCBI Taxonomy" id="169975"/>
    <lineage>
        <taxon>Bacteria</taxon>
        <taxon>Pseudomonadati</taxon>
        <taxon>Pseudomonadota</taxon>
        <taxon>Alphaproteobacteria</taxon>
        <taxon>Acetobacterales</taxon>
        <taxon>Acetobacteraceae</taxon>
        <taxon>environmental samples</taxon>
    </lineage>
</organism>
<dbReference type="AlphaFoldDB" id="A0A6J4I3S9"/>
<dbReference type="Gene3D" id="3.30.530.20">
    <property type="match status" value="1"/>
</dbReference>
<reference evidence="2" key="1">
    <citation type="submission" date="2020-02" db="EMBL/GenBank/DDBJ databases">
        <authorList>
            <person name="Meier V. D."/>
        </authorList>
    </citation>
    <scope>NUCLEOTIDE SEQUENCE</scope>
    <source>
        <strain evidence="2">AVDCRST_MAG08</strain>
    </source>
</reference>
<evidence type="ECO:0000256" key="1">
    <source>
        <dbReference type="SAM" id="MobiDB-lite"/>
    </source>
</evidence>
<dbReference type="SUPFAM" id="SSF55961">
    <property type="entry name" value="Bet v1-like"/>
    <property type="match status" value="1"/>
</dbReference>
<dbReference type="Pfam" id="PF10604">
    <property type="entry name" value="Polyketide_cyc2"/>
    <property type="match status" value="1"/>
</dbReference>
<dbReference type="CDD" id="cd07812">
    <property type="entry name" value="SRPBCC"/>
    <property type="match status" value="1"/>
</dbReference>
<sequence length="148" mass="15850">MGEYEQTLTVQAPPERVLDFVADIRNMPSYLPTTKSAQPQGEDRVRVQGEAQGHKYDSDGYLRRDPAAKRLEWGADEGYYSGWLQVSEAGAGASSVTVHISLRGQPPGAGGSNAPSDEQINEGLLKGLQSIQNHVEGRGGKVEPSAAT</sequence>
<dbReference type="InterPro" id="IPR019587">
    <property type="entry name" value="Polyketide_cyclase/dehydratase"/>
</dbReference>
<gene>
    <name evidence="2" type="ORF">AVDCRST_MAG08-1527</name>
</gene>
<feature type="region of interest" description="Disordered" evidence="1">
    <location>
        <begin position="101"/>
        <end position="148"/>
    </location>
</feature>
<proteinExistence type="predicted"/>
<dbReference type="InterPro" id="IPR023393">
    <property type="entry name" value="START-like_dom_sf"/>
</dbReference>
<evidence type="ECO:0008006" key="3">
    <source>
        <dbReference type="Google" id="ProtNLM"/>
    </source>
</evidence>
<evidence type="ECO:0000313" key="2">
    <source>
        <dbReference type="EMBL" id="CAA9239412.1"/>
    </source>
</evidence>